<protein>
    <recommendedName>
        <fullName evidence="4">Transposase</fullName>
    </recommendedName>
</protein>
<organism evidence="2 3">
    <name type="scientific">Usitatibacter rugosus</name>
    <dbReference type="NCBI Taxonomy" id="2732067"/>
    <lineage>
        <taxon>Bacteria</taxon>
        <taxon>Pseudomonadati</taxon>
        <taxon>Pseudomonadota</taxon>
        <taxon>Betaproteobacteria</taxon>
        <taxon>Nitrosomonadales</taxon>
        <taxon>Usitatibacteraceae</taxon>
        <taxon>Usitatibacter</taxon>
    </lineage>
</organism>
<evidence type="ECO:0008006" key="4">
    <source>
        <dbReference type="Google" id="ProtNLM"/>
    </source>
</evidence>
<keyword evidence="1" id="KW-0175">Coiled coil</keyword>
<dbReference type="InterPro" id="IPR002514">
    <property type="entry name" value="Transposase_8"/>
</dbReference>
<dbReference type="RefSeq" id="WP_171091992.1">
    <property type="nucleotide sequence ID" value="NZ_CP053069.1"/>
</dbReference>
<keyword evidence="3" id="KW-1185">Reference proteome</keyword>
<sequence>MTDPGSPPERPARRRPQRRFSLGEKIAIVRESNAPGMSAAHVARLHGIAVNVLYYWRKAYGEVAQTDLTTFASRGTMVKEIEDLQLQVRNLERLLGKRTLEVALLRERLGKFDDEAES</sequence>
<dbReference type="Proteomes" id="UP000501534">
    <property type="component" value="Chromosome"/>
</dbReference>
<accession>A0A6M4GZP7</accession>
<gene>
    <name evidence="2" type="ORF">DSM104443_02088</name>
</gene>
<reference evidence="2 3" key="1">
    <citation type="submission" date="2020-04" db="EMBL/GenBank/DDBJ databases">
        <title>Usitatibacter rugosus gen. nov., sp. nov. and Usitatibacter palustris sp. nov., novel members of Usitatibacteraceae fam. nov. within the order Nitrosomonadales isolated from soil.</title>
        <authorList>
            <person name="Huber K.J."/>
            <person name="Neumann-Schaal M."/>
            <person name="Geppert A."/>
            <person name="Luckner M."/>
            <person name="Wanner G."/>
            <person name="Overmann J."/>
        </authorList>
    </citation>
    <scope>NUCLEOTIDE SEQUENCE [LARGE SCALE GENOMIC DNA]</scope>
    <source>
        <strain evidence="2 3">0125_3</strain>
    </source>
</reference>
<dbReference type="KEGG" id="uru:DSM104443_02088"/>
<feature type="coiled-coil region" evidence="1">
    <location>
        <begin position="74"/>
        <end position="101"/>
    </location>
</feature>
<dbReference type="AlphaFoldDB" id="A0A6M4GZP7"/>
<name>A0A6M4GZP7_9PROT</name>
<dbReference type="EMBL" id="CP053069">
    <property type="protein sequence ID" value="QJR11017.1"/>
    <property type="molecule type" value="Genomic_DNA"/>
</dbReference>
<evidence type="ECO:0000313" key="3">
    <source>
        <dbReference type="Proteomes" id="UP000501534"/>
    </source>
</evidence>
<dbReference type="Pfam" id="PF01527">
    <property type="entry name" value="HTH_Tnp_1"/>
    <property type="match status" value="1"/>
</dbReference>
<dbReference type="GO" id="GO:0003677">
    <property type="term" value="F:DNA binding"/>
    <property type="evidence" value="ECO:0007669"/>
    <property type="project" value="InterPro"/>
</dbReference>
<dbReference type="InterPro" id="IPR009057">
    <property type="entry name" value="Homeodomain-like_sf"/>
</dbReference>
<evidence type="ECO:0000256" key="1">
    <source>
        <dbReference type="SAM" id="Coils"/>
    </source>
</evidence>
<evidence type="ECO:0000313" key="2">
    <source>
        <dbReference type="EMBL" id="QJR11017.1"/>
    </source>
</evidence>
<proteinExistence type="predicted"/>
<dbReference type="GO" id="GO:0004803">
    <property type="term" value="F:transposase activity"/>
    <property type="evidence" value="ECO:0007669"/>
    <property type="project" value="InterPro"/>
</dbReference>
<dbReference type="GO" id="GO:0006313">
    <property type="term" value="P:DNA transposition"/>
    <property type="evidence" value="ECO:0007669"/>
    <property type="project" value="InterPro"/>
</dbReference>
<dbReference type="SUPFAM" id="SSF46689">
    <property type="entry name" value="Homeodomain-like"/>
    <property type="match status" value="1"/>
</dbReference>